<organism evidence="2 3">
    <name type="scientific">Paractinoplanes ferrugineus</name>
    <dbReference type="NCBI Taxonomy" id="113564"/>
    <lineage>
        <taxon>Bacteria</taxon>
        <taxon>Bacillati</taxon>
        <taxon>Actinomycetota</taxon>
        <taxon>Actinomycetes</taxon>
        <taxon>Micromonosporales</taxon>
        <taxon>Micromonosporaceae</taxon>
        <taxon>Paractinoplanes</taxon>
    </lineage>
</organism>
<dbReference type="InterPro" id="IPR036388">
    <property type="entry name" value="WH-like_DNA-bd_sf"/>
</dbReference>
<evidence type="ECO:0000256" key="1">
    <source>
        <dbReference type="SAM" id="MobiDB-lite"/>
    </source>
</evidence>
<feature type="compositionally biased region" description="Low complexity" evidence="1">
    <location>
        <begin position="20"/>
        <end position="36"/>
    </location>
</feature>
<comment type="caution">
    <text evidence="2">The sequence shown here is derived from an EMBL/GenBank/DDBJ whole genome shotgun (WGS) entry which is preliminary data.</text>
</comment>
<dbReference type="InterPro" id="IPR021660">
    <property type="entry name" value="DUF3253"/>
</dbReference>
<sequence length="140" mass="14869">MRRGADGIPEPLRRELEAELTAARRSAAAPSAPSAPDMAGARIEDAQLALGHRHHPGDLGARLAATMRALLRHRKPESTICPSDAARVVGGESWRDLMHPAREVAADLAGSGVITVRQHGTDVDISEAVGPIRLARGPNW</sequence>
<dbReference type="Proteomes" id="UP000598174">
    <property type="component" value="Unassembled WGS sequence"/>
</dbReference>
<dbReference type="RefSeq" id="WP_239117833.1">
    <property type="nucleotide sequence ID" value="NZ_BAAABP010000058.1"/>
</dbReference>
<feature type="region of interest" description="Disordered" evidence="1">
    <location>
        <begin position="20"/>
        <end position="40"/>
    </location>
</feature>
<dbReference type="Pfam" id="PF11625">
    <property type="entry name" value="DUF3253"/>
    <property type="match status" value="1"/>
</dbReference>
<protein>
    <recommendedName>
        <fullName evidence="4">DUF3253 domain-containing protein</fullName>
    </recommendedName>
</protein>
<dbReference type="InterPro" id="IPR036390">
    <property type="entry name" value="WH_DNA-bd_sf"/>
</dbReference>
<evidence type="ECO:0000313" key="3">
    <source>
        <dbReference type="Proteomes" id="UP000598174"/>
    </source>
</evidence>
<evidence type="ECO:0000313" key="2">
    <source>
        <dbReference type="EMBL" id="GIE11223.1"/>
    </source>
</evidence>
<dbReference type="EMBL" id="BOMM01000027">
    <property type="protein sequence ID" value="GIE11223.1"/>
    <property type="molecule type" value="Genomic_DNA"/>
</dbReference>
<reference evidence="2" key="1">
    <citation type="submission" date="2021-01" db="EMBL/GenBank/DDBJ databases">
        <title>Whole genome shotgun sequence of Actinoplanes ferrugineus NBRC 15555.</title>
        <authorList>
            <person name="Komaki H."/>
            <person name="Tamura T."/>
        </authorList>
    </citation>
    <scope>NUCLEOTIDE SEQUENCE</scope>
    <source>
        <strain evidence="2">NBRC 15555</strain>
    </source>
</reference>
<dbReference type="AlphaFoldDB" id="A0A919MCZ2"/>
<name>A0A919MCZ2_9ACTN</name>
<evidence type="ECO:0008006" key="4">
    <source>
        <dbReference type="Google" id="ProtNLM"/>
    </source>
</evidence>
<gene>
    <name evidence="2" type="ORF">Afe05nite_30630</name>
</gene>
<dbReference type="SUPFAM" id="SSF46785">
    <property type="entry name" value="Winged helix' DNA-binding domain"/>
    <property type="match status" value="1"/>
</dbReference>
<keyword evidence="3" id="KW-1185">Reference proteome</keyword>
<dbReference type="Gene3D" id="1.10.10.10">
    <property type="entry name" value="Winged helix-like DNA-binding domain superfamily/Winged helix DNA-binding domain"/>
    <property type="match status" value="1"/>
</dbReference>
<accession>A0A919MCZ2</accession>
<proteinExistence type="predicted"/>